<dbReference type="Proteomes" id="UP000824540">
    <property type="component" value="Unassembled WGS sequence"/>
</dbReference>
<dbReference type="Gene3D" id="3.30.200.20">
    <property type="entry name" value="Phosphorylase Kinase, domain 1"/>
    <property type="match status" value="1"/>
</dbReference>
<keyword evidence="7 10" id="KW-0067">ATP-binding</keyword>
<evidence type="ECO:0000256" key="5">
    <source>
        <dbReference type="ARBA" id="ARBA00022741"/>
    </source>
</evidence>
<dbReference type="PANTHER" id="PTHR44899:SF4">
    <property type="entry name" value="SERINE_THREONINE-PROTEIN KINASE NEK1"/>
    <property type="match status" value="1"/>
</dbReference>
<keyword evidence="3" id="KW-0723">Serine/threonine-protein kinase</keyword>
<evidence type="ECO:0000256" key="9">
    <source>
        <dbReference type="ARBA" id="ARBA00048679"/>
    </source>
</evidence>
<dbReference type="PANTHER" id="PTHR44899">
    <property type="entry name" value="CAMK FAMILY PROTEIN KINASE"/>
    <property type="match status" value="1"/>
</dbReference>
<dbReference type="AlphaFoldDB" id="A0A8T2MM51"/>
<feature type="non-terminal residue" evidence="13">
    <location>
        <position position="626"/>
    </location>
</feature>
<accession>A0A8T2MM51</accession>
<feature type="compositionally biased region" description="Polar residues" evidence="11">
    <location>
        <begin position="455"/>
        <end position="533"/>
    </location>
</feature>
<dbReference type="EC" id="2.7.11.1" evidence="2"/>
<evidence type="ECO:0000256" key="3">
    <source>
        <dbReference type="ARBA" id="ARBA00022527"/>
    </source>
</evidence>
<comment type="catalytic activity">
    <reaction evidence="8">
        <text>L-threonyl-[protein] + ATP = O-phospho-L-threonyl-[protein] + ADP + H(+)</text>
        <dbReference type="Rhea" id="RHEA:46608"/>
        <dbReference type="Rhea" id="RHEA-COMP:11060"/>
        <dbReference type="Rhea" id="RHEA-COMP:11605"/>
        <dbReference type="ChEBI" id="CHEBI:15378"/>
        <dbReference type="ChEBI" id="CHEBI:30013"/>
        <dbReference type="ChEBI" id="CHEBI:30616"/>
        <dbReference type="ChEBI" id="CHEBI:61977"/>
        <dbReference type="ChEBI" id="CHEBI:456216"/>
        <dbReference type="EC" id="2.7.11.1"/>
    </reaction>
</comment>
<dbReference type="PROSITE" id="PS00107">
    <property type="entry name" value="PROTEIN_KINASE_ATP"/>
    <property type="match status" value="1"/>
</dbReference>
<comment type="similarity">
    <text evidence="1">Belongs to the protein kinase superfamily. NEK Ser/Thr protein kinase family. NIMA subfamily.</text>
</comment>
<feature type="domain" description="Protein kinase" evidence="12">
    <location>
        <begin position="321"/>
        <end position="626"/>
    </location>
</feature>
<reference evidence="13" key="1">
    <citation type="thesis" date="2021" institute="BYU ScholarsArchive" country="Provo, UT, USA">
        <title>Applications of and Algorithms for Genome Assembly and Genomic Analyses with an Emphasis on Marine Teleosts.</title>
        <authorList>
            <person name="Pickett B.D."/>
        </authorList>
    </citation>
    <scope>NUCLEOTIDE SEQUENCE</scope>
    <source>
        <strain evidence="13">HI-2016</strain>
    </source>
</reference>
<dbReference type="SUPFAM" id="SSF56112">
    <property type="entry name" value="Protein kinase-like (PK-like)"/>
    <property type="match status" value="1"/>
</dbReference>
<evidence type="ECO:0000313" key="14">
    <source>
        <dbReference type="Proteomes" id="UP000824540"/>
    </source>
</evidence>
<dbReference type="FunFam" id="3.30.200.20:FF:000097">
    <property type="entry name" value="Probable serine/threonine-protein kinase nek1"/>
    <property type="match status" value="1"/>
</dbReference>
<comment type="caution">
    <text evidence="13">The sequence shown here is derived from an EMBL/GenBank/DDBJ whole genome shotgun (WGS) entry which is preliminary data.</text>
</comment>
<dbReference type="GO" id="GO:0005524">
    <property type="term" value="F:ATP binding"/>
    <property type="evidence" value="ECO:0007669"/>
    <property type="project" value="UniProtKB-UniRule"/>
</dbReference>
<protein>
    <recommendedName>
        <fullName evidence="2">non-specific serine/threonine protein kinase</fullName>
        <ecNumber evidence="2">2.7.11.1</ecNumber>
    </recommendedName>
</protein>
<dbReference type="InterPro" id="IPR017441">
    <property type="entry name" value="Protein_kinase_ATP_BS"/>
</dbReference>
<evidence type="ECO:0000256" key="10">
    <source>
        <dbReference type="PROSITE-ProRule" id="PRU10141"/>
    </source>
</evidence>
<keyword evidence="6" id="KW-0418">Kinase</keyword>
<proteinExistence type="inferred from homology"/>
<dbReference type="Gene3D" id="1.10.510.10">
    <property type="entry name" value="Transferase(Phosphotransferase) domain 1"/>
    <property type="match status" value="1"/>
</dbReference>
<dbReference type="OrthoDB" id="6363454at2759"/>
<dbReference type="PROSITE" id="PS50011">
    <property type="entry name" value="PROTEIN_KINASE_DOM"/>
    <property type="match status" value="1"/>
</dbReference>
<dbReference type="InterPro" id="IPR000719">
    <property type="entry name" value="Prot_kinase_dom"/>
</dbReference>
<evidence type="ECO:0000256" key="7">
    <source>
        <dbReference type="ARBA" id="ARBA00022840"/>
    </source>
</evidence>
<evidence type="ECO:0000259" key="12">
    <source>
        <dbReference type="PROSITE" id="PS50011"/>
    </source>
</evidence>
<evidence type="ECO:0000256" key="1">
    <source>
        <dbReference type="ARBA" id="ARBA00010886"/>
    </source>
</evidence>
<feature type="binding site" evidence="10">
    <location>
        <position position="350"/>
    </location>
    <ligand>
        <name>ATP</name>
        <dbReference type="ChEBI" id="CHEBI:30616"/>
    </ligand>
</feature>
<gene>
    <name evidence="13" type="ORF">JZ751_016173</name>
</gene>
<feature type="region of interest" description="Disordered" evidence="11">
    <location>
        <begin position="454"/>
        <end position="550"/>
    </location>
</feature>
<dbReference type="EMBL" id="JAFBMS010002612">
    <property type="protein sequence ID" value="KAG9328160.1"/>
    <property type="molecule type" value="Genomic_DNA"/>
</dbReference>
<evidence type="ECO:0000256" key="8">
    <source>
        <dbReference type="ARBA" id="ARBA00047899"/>
    </source>
</evidence>
<name>A0A8T2MM51_9TELE</name>
<comment type="catalytic activity">
    <reaction evidence="9">
        <text>L-seryl-[protein] + ATP = O-phospho-L-seryl-[protein] + ADP + H(+)</text>
        <dbReference type="Rhea" id="RHEA:17989"/>
        <dbReference type="Rhea" id="RHEA-COMP:9863"/>
        <dbReference type="Rhea" id="RHEA-COMP:11604"/>
        <dbReference type="ChEBI" id="CHEBI:15378"/>
        <dbReference type="ChEBI" id="CHEBI:29999"/>
        <dbReference type="ChEBI" id="CHEBI:30616"/>
        <dbReference type="ChEBI" id="CHEBI:83421"/>
        <dbReference type="ChEBI" id="CHEBI:456216"/>
        <dbReference type="EC" id="2.7.11.1"/>
    </reaction>
</comment>
<dbReference type="GO" id="GO:0004674">
    <property type="term" value="F:protein serine/threonine kinase activity"/>
    <property type="evidence" value="ECO:0007669"/>
    <property type="project" value="UniProtKB-KW"/>
</dbReference>
<dbReference type="InterPro" id="IPR011009">
    <property type="entry name" value="Kinase-like_dom_sf"/>
</dbReference>
<dbReference type="InterPro" id="IPR051131">
    <property type="entry name" value="NEK_Ser/Thr_kinase_NIMA"/>
</dbReference>
<dbReference type="Pfam" id="PF00069">
    <property type="entry name" value="Pkinase"/>
    <property type="match status" value="1"/>
</dbReference>
<evidence type="ECO:0000256" key="11">
    <source>
        <dbReference type="SAM" id="MobiDB-lite"/>
    </source>
</evidence>
<keyword evidence="4" id="KW-0808">Transferase</keyword>
<keyword evidence="5 10" id="KW-0547">Nucleotide-binding</keyword>
<evidence type="ECO:0000256" key="4">
    <source>
        <dbReference type="ARBA" id="ARBA00022679"/>
    </source>
</evidence>
<evidence type="ECO:0000313" key="13">
    <source>
        <dbReference type="EMBL" id="KAG9328160.1"/>
    </source>
</evidence>
<evidence type="ECO:0000256" key="6">
    <source>
        <dbReference type="ARBA" id="ARBA00022777"/>
    </source>
</evidence>
<organism evidence="13 14">
    <name type="scientific">Albula glossodonta</name>
    <name type="common">roundjaw bonefish</name>
    <dbReference type="NCBI Taxonomy" id="121402"/>
    <lineage>
        <taxon>Eukaryota</taxon>
        <taxon>Metazoa</taxon>
        <taxon>Chordata</taxon>
        <taxon>Craniata</taxon>
        <taxon>Vertebrata</taxon>
        <taxon>Euteleostomi</taxon>
        <taxon>Actinopterygii</taxon>
        <taxon>Neopterygii</taxon>
        <taxon>Teleostei</taxon>
        <taxon>Albuliformes</taxon>
        <taxon>Albulidae</taxon>
        <taxon>Albula</taxon>
    </lineage>
</organism>
<evidence type="ECO:0000256" key="2">
    <source>
        <dbReference type="ARBA" id="ARBA00012513"/>
    </source>
</evidence>
<sequence length="626" mass="68637">MAMFGITPTQALLSETAPRGCVTKLCDGLCERSLRAGLCEFSLRVGLCERSLWAGLCELSLRAGLCELSPRAGVCELSPRAGLCELSPRAGLCELSPRAGLCERSLRAGLCELSLRAGLCERSLRAGLCEDLAQGGEADVFSFTFPGRCTGLEGQGTRLLLTESSFTETRLTETLCPMAAGRSVARTPDWHPVVLWFESLTLSVLLEHNGSAWALNLQPWGNVLCLLAAILHRHAGSPQIECFHVGAPDVGVLISSLCTVKAFAPVPGALRSLRSAGGGEHCLPRSALSWRKVLFKNEEIKIMLSQEKVTASPACGDMDKYERVNKIGEGSFGKAILVKSKEDGKQYVIKEIGISRMSNKEREESRKEVAVLANMSHPNIVQYRESFEESGCLYIVMDYCEGGDLFRRINAQKGVLFPEEQILDWFVQICLALKHVHDRKILHRDIKSQVRLADTATTPQYNHSTTTQQPHSNHTTTTLQPHHNHTATTPQPHRNHTATTPQPHGNHTATTLQPHCNHTATTLQPHGNHTTTLRKAASEGETTPPPDTKRGRALCVMSLIPKLHSFSSVCSSLAELRSHCNEGSFWLRRAAQSPDRKVKIAVQQNIFLTKDGTVQLGDFGIARVLN</sequence>
<keyword evidence="14" id="KW-1185">Reference proteome</keyword>